<evidence type="ECO:0000259" key="8">
    <source>
        <dbReference type="PROSITE" id="PS50011"/>
    </source>
</evidence>
<evidence type="ECO:0000313" key="9">
    <source>
        <dbReference type="Ensembl" id="ENSPMGP00000000699.1"/>
    </source>
</evidence>
<dbReference type="GO" id="GO:0005634">
    <property type="term" value="C:nucleus"/>
    <property type="evidence" value="ECO:0007669"/>
    <property type="project" value="TreeGrafter"/>
</dbReference>
<feature type="region of interest" description="Disordered" evidence="6">
    <location>
        <begin position="1"/>
        <end position="41"/>
    </location>
</feature>
<dbReference type="InterPro" id="IPR011009">
    <property type="entry name" value="Kinase-like_dom_sf"/>
</dbReference>
<dbReference type="Gene3D" id="1.10.510.10">
    <property type="entry name" value="Transferase(Phosphotransferase) domain 1"/>
    <property type="match status" value="1"/>
</dbReference>
<accession>A0A3B3Z832</accession>
<dbReference type="PANTHER" id="PTHR24342">
    <property type="entry name" value="SERINE/THREONINE-PROTEIN KINASE 17"/>
    <property type="match status" value="1"/>
</dbReference>
<dbReference type="Pfam" id="PF00069">
    <property type="entry name" value="Pkinase"/>
    <property type="match status" value="1"/>
</dbReference>
<evidence type="ECO:0000256" key="5">
    <source>
        <dbReference type="ARBA" id="ARBA00022840"/>
    </source>
</evidence>
<dbReference type="GO" id="GO:0005524">
    <property type="term" value="F:ATP binding"/>
    <property type="evidence" value="ECO:0007669"/>
    <property type="project" value="UniProtKB-KW"/>
</dbReference>
<evidence type="ECO:0000313" key="10">
    <source>
        <dbReference type="Proteomes" id="UP000261520"/>
    </source>
</evidence>
<dbReference type="InterPro" id="IPR000719">
    <property type="entry name" value="Prot_kinase_dom"/>
</dbReference>
<keyword evidence="4" id="KW-0418">Kinase</keyword>
<dbReference type="PROSITE" id="PS50011">
    <property type="entry name" value="PROTEIN_KINASE_DOM"/>
    <property type="match status" value="1"/>
</dbReference>
<reference evidence="9" key="2">
    <citation type="submission" date="2025-09" db="UniProtKB">
        <authorList>
            <consortium name="Ensembl"/>
        </authorList>
    </citation>
    <scope>IDENTIFICATION</scope>
</reference>
<dbReference type="STRING" id="409849.ENSPMGP00000000699"/>
<dbReference type="Gene3D" id="3.30.200.20">
    <property type="entry name" value="Phosphorylase Kinase, domain 1"/>
    <property type="match status" value="1"/>
</dbReference>
<name>A0A3B3Z832_9GOBI</name>
<feature type="domain" description="Protein kinase" evidence="8">
    <location>
        <begin position="85"/>
        <end position="307"/>
    </location>
</feature>
<dbReference type="Proteomes" id="UP000261520">
    <property type="component" value="Unplaced"/>
</dbReference>
<evidence type="ECO:0000256" key="7">
    <source>
        <dbReference type="SAM" id="Phobius"/>
    </source>
</evidence>
<keyword evidence="7" id="KW-0812">Transmembrane</keyword>
<dbReference type="PROSITE" id="PS00108">
    <property type="entry name" value="PROTEIN_KINASE_ST"/>
    <property type="match status" value="1"/>
</dbReference>
<evidence type="ECO:0000256" key="1">
    <source>
        <dbReference type="ARBA" id="ARBA00022527"/>
    </source>
</evidence>
<dbReference type="PANTHER" id="PTHR24342:SF14">
    <property type="entry name" value="DEATH-ASSOCIATED PROTEIN KINASE DAPK-1"/>
    <property type="match status" value="1"/>
</dbReference>
<keyword evidence="7" id="KW-0472">Membrane</keyword>
<keyword evidence="2" id="KW-0808">Transferase</keyword>
<reference evidence="9" key="1">
    <citation type="submission" date="2025-08" db="UniProtKB">
        <authorList>
            <consortium name="Ensembl"/>
        </authorList>
    </citation>
    <scope>IDENTIFICATION</scope>
</reference>
<evidence type="ECO:0000256" key="4">
    <source>
        <dbReference type="ARBA" id="ARBA00022777"/>
    </source>
</evidence>
<protein>
    <recommendedName>
        <fullName evidence="8">Protein kinase domain-containing protein</fullName>
    </recommendedName>
</protein>
<evidence type="ECO:0000256" key="3">
    <source>
        <dbReference type="ARBA" id="ARBA00022741"/>
    </source>
</evidence>
<dbReference type="GO" id="GO:0035556">
    <property type="term" value="P:intracellular signal transduction"/>
    <property type="evidence" value="ECO:0007669"/>
    <property type="project" value="TreeGrafter"/>
</dbReference>
<dbReference type="AlphaFoldDB" id="A0A3B3Z832"/>
<keyword evidence="3" id="KW-0547">Nucleotide-binding</keyword>
<dbReference type="InterPro" id="IPR008271">
    <property type="entry name" value="Ser/Thr_kinase_AS"/>
</dbReference>
<organism evidence="9 10">
    <name type="scientific">Periophthalmus magnuspinnatus</name>
    <dbReference type="NCBI Taxonomy" id="409849"/>
    <lineage>
        <taxon>Eukaryota</taxon>
        <taxon>Metazoa</taxon>
        <taxon>Chordata</taxon>
        <taxon>Craniata</taxon>
        <taxon>Vertebrata</taxon>
        <taxon>Euteleostomi</taxon>
        <taxon>Actinopterygii</taxon>
        <taxon>Neopterygii</taxon>
        <taxon>Teleostei</taxon>
        <taxon>Neoteleostei</taxon>
        <taxon>Acanthomorphata</taxon>
        <taxon>Gobiaria</taxon>
        <taxon>Gobiiformes</taxon>
        <taxon>Gobioidei</taxon>
        <taxon>Gobiidae</taxon>
        <taxon>Oxudercinae</taxon>
        <taxon>Periophthalmus</taxon>
    </lineage>
</organism>
<dbReference type="GO" id="GO:0043065">
    <property type="term" value="P:positive regulation of apoptotic process"/>
    <property type="evidence" value="ECO:0007669"/>
    <property type="project" value="TreeGrafter"/>
</dbReference>
<evidence type="ECO:0000256" key="6">
    <source>
        <dbReference type="SAM" id="MobiDB-lite"/>
    </source>
</evidence>
<feature type="compositionally biased region" description="Basic and acidic residues" evidence="6">
    <location>
        <begin position="19"/>
        <end position="28"/>
    </location>
</feature>
<dbReference type="SUPFAM" id="SSF56112">
    <property type="entry name" value="Protein kinase-like (PK-like)"/>
    <property type="match status" value="1"/>
</dbReference>
<dbReference type="SMART" id="SM00220">
    <property type="entry name" value="S_TKc"/>
    <property type="match status" value="1"/>
</dbReference>
<keyword evidence="5" id="KW-0067">ATP-binding</keyword>
<evidence type="ECO:0000256" key="2">
    <source>
        <dbReference type="ARBA" id="ARBA00022679"/>
    </source>
</evidence>
<feature type="transmembrane region" description="Helical" evidence="7">
    <location>
        <begin position="311"/>
        <end position="332"/>
    </location>
</feature>
<sequence length="336" mass="38561">MSPTSGLVPVFSESEGGDDGGRGNHPEENAPPQRLLRHPQGDRTVSTQKYYEYYHIHKEIGRGFFIYFLKCDALPFIYHLHKLEPSSLLLLPSGAFSYIKRVVQKSDKSEFAAKFISARAKRKTSALREMKILSGLDHQRVLHRSYLMSCVPLVSPQVRSCIRQILEGLDYLHHHNIIHLDVKPDNILMADVHSDQIRLCDFGNALEFSQEEMQFCKFGTPEFVAPEIVNQTPVSKATDIWPIGVISYLCLTGVSPFAGEDDRSSLLNIRNYNVAFEEGMFSDLSREAKGFIIKLPNTQDCLRHPWFKVRFLYVTYFYFILILFCLFSRLNLCSRL</sequence>
<keyword evidence="1" id="KW-0723">Serine/threonine-protein kinase</keyword>
<dbReference type="Ensembl" id="ENSPMGT00000000737.1">
    <property type="protein sequence ID" value="ENSPMGP00000000699.1"/>
    <property type="gene ID" value="ENSPMGG00000000637.1"/>
</dbReference>
<keyword evidence="10" id="KW-1185">Reference proteome</keyword>
<dbReference type="GO" id="GO:0004674">
    <property type="term" value="F:protein serine/threonine kinase activity"/>
    <property type="evidence" value="ECO:0007669"/>
    <property type="project" value="UniProtKB-KW"/>
</dbReference>
<keyword evidence="7" id="KW-1133">Transmembrane helix</keyword>
<proteinExistence type="predicted"/>